<dbReference type="EMBL" id="KL597069">
    <property type="protein sequence ID" value="KER20310.1"/>
    <property type="molecule type" value="Genomic_DNA"/>
</dbReference>
<dbReference type="CTD" id="20325286"/>
<dbReference type="Proteomes" id="UP000054324">
    <property type="component" value="Unassembled WGS sequence"/>
</dbReference>
<proteinExistence type="predicted"/>
<reference evidence="1 2" key="1">
    <citation type="submission" date="2013-11" db="EMBL/GenBank/DDBJ databases">
        <title>Opisthorchis viverrini - life in the bile duct.</title>
        <authorList>
            <person name="Young N.D."/>
            <person name="Nagarajan N."/>
            <person name="Lin S.J."/>
            <person name="Korhonen P.K."/>
            <person name="Jex A.R."/>
            <person name="Hall R.S."/>
            <person name="Safavi-Hemami H."/>
            <person name="Kaewkong W."/>
            <person name="Bertrand D."/>
            <person name="Gao S."/>
            <person name="Seet Q."/>
            <person name="Wongkham S."/>
            <person name="Teh B.T."/>
            <person name="Wongkham C."/>
            <person name="Intapan P.M."/>
            <person name="Maleewong W."/>
            <person name="Yang X."/>
            <person name="Hu M."/>
            <person name="Wang Z."/>
            <person name="Hofmann A."/>
            <person name="Sternberg P.W."/>
            <person name="Tan P."/>
            <person name="Wang J."/>
            <person name="Gasser R.B."/>
        </authorList>
    </citation>
    <scope>NUCLEOTIDE SEQUENCE [LARGE SCALE GENOMIC DNA]</scope>
</reference>
<keyword evidence="2" id="KW-1185">Reference proteome</keyword>
<dbReference type="KEGG" id="ovi:T265_11118"/>
<dbReference type="RefSeq" id="XP_009175948.1">
    <property type="nucleotide sequence ID" value="XM_009177684.1"/>
</dbReference>
<dbReference type="AlphaFoldDB" id="A0A074ZAQ3"/>
<gene>
    <name evidence="1" type="ORF">T265_11118</name>
</gene>
<dbReference type="OrthoDB" id="9390935at2759"/>
<protein>
    <submittedName>
        <fullName evidence="1">Uncharacterized protein</fullName>
    </submittedName>
</protein>
<sequence>MEGILDYLTTNELVPPIRHGILSNRSCLTNMLRFMDGVIWAKDEGLISIRHQTGKAPNEWLRKCAVLEKEKWLHVIQNYKSQRFSTNGEVLQKSSKADMRQ</sequence>
<name>A0A074ZAQ3_OPIVI</name>
<accession>A0A074ZAQ3</accession>
<organism evidence="1 2">
    <name type="scientific">Opisthorchis viverrini</name>
    <name type="common">Southeast Asian liver fluke</name>
    <dbReference type="NCBI Taxonomy" id="6198"/>
    <lineage>
        <taxon>Eukaryota</taxon>
        <taxon>Metazoa</taxon>
        <taxon>Spiralia</taxon>
        <taxon>Lophotrochozoa</taxon>
        <taxon>Platyhelminthes</taxon>
        <taxon>Trematoda</taxon>
        <taxon>Digenea</taxon>
        <taxon>Opisthorchiida</taxon>
        <taxon>Opisthorchiata</taxon>
        <taxon>Opisthorchiidae</taxon>
        <taxon>Opisthorchis</taxon>
    </lineage>
</organism>
<evidence type="ECO:0000313" key="1">
    <source>
        <dbReference type="EMBL" id="KER20310.1"/>
    </source>
</evidence>
<evidence type="ECO:0000313" key="2">
    <source>
        <dbReference type="Proteomes" id="UP000054324"/>
    </source>
</evidence>
<dbReference type="GeneID" id="20325286"/>